<protein>
    <recommendedName>
        <fullName evidence="3 10">Beta-glucosidase</fullName>
        <ecNumber evidence="3 10">3.2.1.21</ecNumber>
    </recommendedName>
</protein>
<evidence type="ECO:0000313" key="11">
    <source>
        <dbReference type="EMBL" id="GAA0341010.1"/>
    </source>
</evidence>
<feature type="active site" description="Nucleophile" evidence="9">
    <location>
        <position position="355"/>
    </location>
</feature>
<keyword evidence="6" id="KW-0119">Carbohydrate metabolism</keyword>
<dbReference type="InterPro" id="IPR018120">
    <property type="entry name" value="Glyco_hydro_1_AS"/>
</dbReference>
<evidence type="ECO:0000256" key="6">
    <source>
        <dbReference type="ARBA" id="ARBA00023277"/>
    </source>
</evidence>
<dbReference type="InterPro" id="IPR001360">
    <property type="entry name" value="Glyco_hydro_1"/>
</dbReference>
<keyword evidence="8" id="KW-0624">Polysaccharide degradation</keyword>
<comment type="caution">
    <text evidence="11">The sequence shown here is derived from an EMBL/GenBank/DDBJ whole genome shotgun (WGS) entry which is preliminary data.</text>
</comment>
<keyword evidence="7 10" id="KW-0326">Glycosidase</keyword>
<gene>
    <name evidence="11" type="ORF">GCM10009092_01900</name>
</gene>
<dbReference type="InterPro" id="IPR017736">
    <property type="entry name" value="Glyco_hydro_1_beta-glucosidase"/>
</dbReference>
<dbReference type="EC" id="3.2.1.21" evidence="3 10"/>
<dbReference type="Proteomes" id="UP001501757">
    <property type="component" value="Unassembled WGS sequence"/>
</dbReference>
<keyword evidence="12" id="KW-1185">Reference proteome</keyword>
<dbReference type="PROSITE" id="PS00572">
    <property type="entry name" value="GLYCOSYL_HYDROL_F1_1"/>
    <property type="match status" value="1"/>
</dbReference>
<evidence type="ECO:0000256" key="7">
    <source>
        <dbReference type="ARBA" id="ARBA00023295"/>
    </source>
</evidence>
<reference evidence="12" key="1">
    <citation type="journal article" date="2019" name="Int. J. Syst. Evol. Microbiol.">
        <title>The Global Catalogue of Microorganisms (GCM) 10K type strain sequencing project: providing services to taxonomists for standard genome sequencing and annotation.</title>
        <authorList>
            <consortium name="The Broad Institute Genomics Platform"/>
            <consortium name="The Broad Institute Genome Sequencing Center for Infectious Disease"/>
            <person name="Wu L."/>
            <person name="Ma J."/>
        </authorList>
    </citation>
    <scope>NUCLEOTIDE SEQUENCE [LARGE SCALE GENOMIC DNA]</scope>
    <source>
        <strain evidence="12">JCM 13378</strain>
    </source>
</reference>
<sequence>MNNKRIELPDGAPLLKPDFLFGVATAAFQIEGAADSRLPCIWDTFCAEPGKIRDGSNGLQACRHIEHWQQDIDLIHSMGVDAYRFSVSWPRVMHADGTPNQQGLDFYVQLLDKLNALGIKAFVTLYHWDLPQYLEDQGGWLNRLTAYRFRDYARLIARTFGDRVYSYATLNEPYCSAYLGYEIGVHAPGHKSKAWGKQAAHHLLLAHGLAMRELTEHAPHAQNGIVLNFSPCYAKTDAPEDIQAAQNADQYYNHWYLRPVLEGRYPDLMHALPEHERPVIEEGDMQVIAHPLDYLGINYYTREIYQADDTELFRGGQQKSLPLTDMGWEIYPQGLRNLLLSYHQQYALPPVYITENGAAMVDKLEEGQVNDWDRLAYLHSHINAVNEAAEQGVDIRGYFAWSLMDNFEWAEGYLKRFGLVYVDYDSQQRIIKASGQAYAHMLKHRQTSAIAGE</sequence>
<evidence type="ECO:0000256" key="3">
    <source>
        <dbReference type="ARBA" id="ARBA00012744"/>
    </source>
</evidence>
<keyword evidence="5" id="KW-0136">Cellulose degradation</keyword>
<dbReference type="EMBL" id="BAAAEI010000001">
    <property type="protein sequence ID" value="GAA0341010.1"/>
    <property type="molecule type" value="Genomic_DNA"/>
</dbReference>
<comment type="catalytic activity">
    <reaction evidence="1 10">
        <text>Hydrolysis of terminal, non-reducing beta-D-glucosyl residues with release of beta-D-glucose.</text>
        <dbReference type="EC" id="3.2.1.21"/>
    </reaction>
</comment>
<dbReference type="NCBIfam" id="TIGR03356">
    <property type="entry name" value="BGL"/>
    <property type="match status" value="1"/>
</dbReference>
<evidence type="ECO:0000313" key="12">
    <source>
        <dbReference type="Proteomes" id="UP001501757"/>
    </source>
</evidence>
<keyword evidence="4 10" id="KW-0378">Hydrolase</keyword>
<evidence type="ECO:0000256" key="1">
    <source>
        <dbReference type="ARBA" id="ARBA00000448"/>
    </source>
</evidence>
<dbReference type="Gene3D" id="3.20.20.80">
    <property type="entry name" value="Glycosidases"/>
    <property type="match status" value="1"/>
</dbReference>
<dbReference type="Pfam" id="PF00232">
    <property type="entry name" value="Glyco_hydro_1"/>
    <property type="match status" value="1"/>
</dbReference>
<dbReference type="PANTHER" id="PTHR10353">
    <property type="entry name" value="GLYCOSYL HYDROLASE"/>
    <property type="match status" value="1"/>
</dbReference>
<evidence type="ECO:0000256" key="2">
    <source>
        <dbReference type="ARBA" id="ARBA00010838"/>
    </source>
</evidence>
<evidence type="ECO:0000256" key="4">
    <source>
        <dbReference type="ARBA" id="ARBA00022801"/>
    </source>
</evidence>
<evidence type="ECO:0000256" key="8">
    <source>
        <dbReference type="ARBA" id="ARBA00023326"/>
    </source>
</evidence>
<dbReference type="InterPro" id="IPR017853">
    <property type="entry name" value="GH"/>
</dbReference>
<dbReference type="PRINTS" id="PR00131">
    <property type="entry name" value="GLHYDRLASE1"/>
</dbReference>
<dbReference type="SUPFAM" id="SSF51445">
    <property type="entry name" value="(Trans)glycosidases"/>
    <property type="match status" value="1"/>
</dbReference>
<evidence type="ECO:0000256" key="5">
    <source>
        <dbReference type="ARBA" id="ARBA00023001"/>
    </source>
</evidence>
<accession>A0ABP3GB31</accession>
<dbReference type="InterPro" id="IPR033132">
    <property type="entry name" value="GH_1_N_CS"/>
</dbReference>
<name>A0ABP3GB31_9ALTE</name>
<organism evidence="11 12">
    <name type="scientific">Bowmanella denitrificans</name>
    <dbReference type="NCBI Taxonomy" id="366582"/>
    <lineage>
        <taxon>Bacteria</taxon>
        <taxon>Pseudomonadati</taxon>
        <taxon>Pseudomonadota</taxon>
        <taxon>Gammaproteobacteria</taxon>
        <taxon>Alteromonadales</taxon>
        <taxon>Alteromonadaceae</taxon>
        <taxon>Bowmanella</taxon>
    </lineage>
</organism>
<evidence type="ECO:0000256" key="9">
    <source>
        <dbReference type="PROSITE-ProRule" id="PRU10055"/>
    </source>
</evidence>
<evidence type="ECO:0000256" key="10">
    <source>
        <dbReference type="RuleBase" id="RU361175"/>
    </source>
</evidence>
<proteinExistence type="inferred from homology"/>
<dbReference type="RefSeq" id="WP_343840632.1">
    <property type="nucleotide sequence ID" value="NZ_BAAAEI010000001.1"/>
</dbReference>
<comment type="similarity">
    <text evidence="2 10">Belongs to the glycosyl hydrolase 1 family.</text>
</comment>
<dbReference type="PANTHER" id="PTHR10353:SF36">
    <property type="entry name" value="LP05116P"/>
    <property type="match status" value="1"/>
</dbReference>
<dbReference type="PROSITE" id="PS00653">
    <property type="entry name" value="GLYCOSYL_HYDROL_F1_2"/>
    <property type="match status" value="1"/>
</dbReference>